<evidence type="ECO:0000313" key="1">
    <source>
        <dbReference type="EMBL" id="KAI3711383.1"/>
    </source>
</evidence>
<comment type="caution">
    <text evidence="1">The sequence shown here is derived from an EMBL/GenBank/DDBJ whole genome shotgun (WGS) entry which is preliminary data.</text>
</comment>
<proteinExistence type="predicted"/>
<name>A0ACB9ANU8_CICIN</name>
<protein>
    <submittedName>
        <fullName evidence="1">Uncharacterized protein</fullName>
    </submittedName>
</protein>
<sequence>MHKISKYNPTYRSNLIPKSGTESAISEGIWRKTCSLAGIRLAANFVDWFNHWSRLTFESFTTYSAYTADDIWDLAYCLCDQHIFSTIFSFGESNEAANSHILELYDAVILIMFVCLQNKAGITCMEWVAGAKSVYVQCDIYSDHHYPFQRLTHCLRIPYNTPPIHPIS</sequence>
<accession>A0ACB9ANU8</accession>
<keyword evidence="2" id="KW-1185">Reference proteome</keyword>
<dbReference type="EMBL" id="CM042015">
    <property type="protein sequence ID" value="KAI3711383.1"/>
    <property type="molecule type" value="Genomic_DNA"/>
</dbReference>
<evidence type="ECO:0000313" key="2">
    <source>
        <dbReference type="Proteomes" id="UP001055811"/>
    </source>
</evidence>
<dbReference type="Proteomes" id="UP001055811">
    <property type="component" value="Linkage Group LG07"/>
</dbReference>
<gene>
    <name evidence="1" type="ORF">L2E82_41424</name>
</gene>
<organism evidence="1 2">
    <name type="scientific">Cichorium intybus</name>
    <name type="common">Chicory</name>
    <dbReference type="NCBI Taxonomy" id="13427"/>
    <lineage>
        <taxon>Eukaryota</taxon>
        <taxon>Viridiplantae</taxon>
        <taxon>Streptophyta</taxon>
        <taxon>Embryophyta</taxon>
        <taxon>Tracheophyta</taxon>
        <taxon>Spermatophyta</taxon>
        <taxon>Magnoliopsida</taxon>
        <taxon>eudicotyledons</taxon>
        <taxon>Gunneridae</taxon>
        <taxon>Pentapetalae</taxon>
        <taxon>asterids</taxon>
        <taxon>campanulids</taxon>
        <taxon>Asterales</taxon>
        <taxon>Asteraceae</taxon>
        <taxon>Cichorioideae</taxon>
        <taxon>Cichorieae</taxon>
        <taxon>Cichoriinae</taxon>
        <taxon>Cichorium</taxon>
    </lineage>
</organism>
<reference evidence="2" key="1">
    <citation type="journal article" date="2022" name="Mol. Ecol. Resour.">
        <title>The genomes of chicory, endive, great burdock and yacon provide insights into Asteraceae palaeo-polyploidization history and plant inulin production.</title>
        <authorList>
            <person name="Fan W."/>
            <person name="Wang S."/>
            <person name="Wang H."/>
            <person name="Wang A."/>
            <person name="Jiang F."/>
            <person name="Liu H."/>
            <person name="Zhao H."/>
            <person name="Xu D."/>
            <person name="Zhang Y."/>
        </authorList>
    </citation>
    <scope>NUCLEOTIDE SEQUENCE [LARGE SCALE GENOMIC DNA]</scope>
    <source>
        <strain evidence="2">cv. Punajuju</strain>
    </source>
</reference>
<reference evidence="1 2" key="2">
    <citation type="journal article" date="2022" name="Mol. Ecol. Resour.">
        <title>The genomes of chicory, endive, great burdock and yacon provide insights into Asteraceae paleo-polyploidization history and plant inulin production.</title>
        <authorList>
            <person name="Fan W."/>
            <person name="Wang S."/>
            <person name="Wang H."/>
            <person name="Wang A."/>
            <person name="Jiang F."/>
            <person name="Liu H."/>
            <person name="Zhao H."/>
            <person name="Xu D."/>
            <person name="Zhang Y."/>
        </authorList>
    </citation>
    <scope>NUCLEOTIDE SEQUENCE [LARGE SCALE GENOMIC DNA]</scope>
    <source>
        <strain evidence="2">cv. Punajuju</strain>
        <tissue evidence="1">Leaves</tissue>
    </source>
</reference>